<sequence length="179" mass="18933">MSLAKRLRALMRWRGIHSQNQLARISSVPQSCIHRILTRADGYSPSRATLIRLAAALDTSVPWLSDGVISAVEPHGVPHAVPHAVPLGAPHAVSHGSPHGVPRTDTAMQADTRTAAHAFMHAAVPASAPEVDGYCAEICVLLRQQPDSTKKTVLSMVRLMVDSQATGASSQALNSLASS</sequence>
<dbReference type="InterPro" id="IPR010982">
    <property type="entry name" value="Lambda_DNA-bd_dom_sf"/>
</dbReference>
<dbReference type="EMBL" id="CADIJQ010000006">
    <property type="protein sequence ID" value="CAB3722059.1"/>
    <property type="molecule type" value="Genomic_DNA"/>
</dbReference>
<dbReference type="Proteomes" id="UP000494269">
    <property type="component" value="Unassembled WGS sequence"/>
</dbReference>
<keyword evidence="3" id="KW-1185">Reference proteome</keyword>
<dbReference type="Gene3D" id="1.10.260.40">
    <property type="entry name" value="lambda repressor-like DNA-binding domains"/>
    <property type="match status" value="1"/>
</dbReference>
<evidence type="ECO:0000313" key="3">
    <source>
        <dbReference type="Proteomes" id="UP000494269"/>
    </source>
</evidence>
<evidence type="ECO:0000259" key="1">
    <source>
        <dbReference type="PROSITE" id="PS50943"/>
    </source>
</evidence>
<gene>
    <name evidence="2" type="ORF">LMG3441_03916</name>
</gene>
<dbReference type="SMART" id="SM00530">
    <property type="entry name" value="HTH_XRE"/>
    <property type="match status" value="1"/>
</dbReference>
<protein>
    <recommendedName>
        <fullName evidence="1">HTH cro/C1-type domain-containing protein</fullName>
    </recommendedName>
</protein>
<name>A0A6S7AAE7_9BURK</name>
<dbReference type="CDD" id="cd00093">
    <property type="entry name" value="HTH_XRE"/>
    <property type="match status" value="1"/>
</dbReference>
<reference evidence="2 3" key="1">
    <citation type="submission" date="2020-04" db="EMBL/GenBank/DDBJ databases">
        <authorList>
            <person name="De Canck E."/>
        </authorList>
    </citation>
    <scope>NUCLEOTIDE SEQUENCE [LARGE SCALE GENOMIC DNA]</scope>
    <source>
        <strain evidence="2 3">LMG 3441</strain>
    </source>
</reference>
<accession>A0A6S7AAE7</accession>
<dbReference type="InterPro" id="IPR001387">
    <property type="entry name" value="Cro/C1-type_HTH"/>
</dbReference>
<organism evidence="2 3">
    <name type="scientific">Achromobacter kerstersii</name>
    <dbReference type="NCBI Taxonomy" id="1353890"/>
    <lineage>
        <taxon>Bacteria</taxon>
        <taxon>Pseudomonadati</taxon>
        <taxon>Pseudomonadota</taxon>
        <taxon>Betaproteobacteria</taxon>
        <taxon>Burkholderiales</taxon>
        <taxon>Alcaligenaceae</taxon>
        <taxon>Achromobacter</taxon>
    </lineage>
</organism>
<dbReference type="GO" id="GO:0003677">
    <property type="term" value="F:DNA binding"/>
    <property type="evidence" value="ECO:0007669"/>
    <property type="project" value="InterPro"/>
</dbReference>
<dbReference type="SUPFAM" id="SSF47413">
    <property type="entry name" value="lambda repressor-like DNA-binding domains"/>
    <property type="match status" value="1"/>
</dbReference>
<evidence type="ECO:0000313" key="2">
    <source>
        <dbReference type="EMBL" id="CAB3722059.1"/>
    </source>
</evidence>
<dbReference type="Pfam" id="PF13560">
    <property type="entry name" value="HTH_31"/>
    <property type="match status" value="1"/>
</dbReference>
<proteinExistence type="predicted"/>
<feature type="domain" description="HTH cro/C1-type" evidence="1">
    <location>
        <begin position="18"/>
        <end position="64"/>
    </location>
</feature>
<dbReference type="RefSeq" id="WP_175170680.1">
    <property type="nucleotide sequence ID" value="NZ_CADIJQ010000006.1"/>
</dbReference>
<dbReference type="AlphaFoldDB" id="A0A6S7AAE7"/>
<dbReference type="PROSITE" id="PS50943">
    <property type="entry name" value="HTH_CROC1"/>
    <property type="match status" value="1"/>
</dbReference>